<sequence length="103" mass="10981">MISTSFSEDDPPPEQNNHGSGTFIGRDNYGPIQAVDAKTKELLAKILVEAPALGKLLERALREGVISPDIASAISYAAHSINEDVAASLYVASRRINEDVADS</sequence>
<dbReference type="EMBL" id="JAAFYZ010000002">
    <property type="protein sequence ID" value="MBS2545305.1"/>
    <property type="molecule type" value="Genomic_DNA"/>
</dbReference>
<proteinExistence type="predicted"/>
<accession>A0ABS5KHE9</accession>
<reference evidence="2 3" key="1">
    <citation type="submission" date="2020-02" db="EMBL/GenBank/DDBJ databases">
        <title>Acidophilic actinobacteria isolated from forest soil.</title>
        <authorList>
            <person name="Golinska P."/>
        </authorList>
    </citation>
    <scope>NUCLEOTIDE SEQUENCE [LARGE SCALE GENOMIC DNA]</scope>
    <source>
        <strain evidence="2 3">NL8</strain>
    </source>
</reference>
<dbReference type="Proteomes" id="UP000730482">
    <property type="component" value="Unassembled WGS sequence"/>
</dbReference>
<evidence type="ECO:0000256" key="1">
    <source>
        <dbReference type="SAM" id="MobiDB-lite"/>
    </source>
</evidence>
<organism evidence="2 3">
    <name type="scientific">Catenulispora pinistramenti</name>
    <dbReference type="NCBI Taxonomy" id="2705254"/>
    <lineage>
        <taxon>Bacteria</taxon>
        <taxon>Bacillati</taxon>
        <taxon>Actinomycetota</taxon>
        <taxon>Actinomycetes</taxon>
        <taxon>Catenulisporales</taxon>
        <taxon>Catenulisporaceae</taxon>
        <taxon>Catenulispora</taxon>
    </lineage>
</organism>
<keyword evidence="3" id="KW-1185">Reference proteome</keyword>
<evidence type="ECO:0000313" key="3">
    <source>
        <dbReference type="Proteomes" id="UP000730482"/>
    </source>
</evidence>
<dbReference type="RefSeq" id="WP_212006972.1">
    <property type="nucleotide sequence ID" value="NZ_JAAFYZ010000002.1"/>
</dbReference>
<gene>
    <name evidence="2" type="ORF">KGQ19_00335</name>
</gene>
<protein>
    <submittedName>
        <fullName evidence="2">Uncharacterized protein</fullName>
    </submittedName>
</protein>
<evidence type="ECO:0000313" key="2">
    <source>
        <dbReference type="EMBL" id="MBS2545305.1"/>
    </source>
</evidence>
<comment type="caution">
    <text evidence="2">The sequence shown here is derived from an EMBL/GenBank/DDBJ whole genome shotgun (WGS) entry which is preliminary data.</text>
</comment>
<feature type="region of interest" description="Disordered" evidence="1">
    <location>
        <begin position="1"/>
        <end position="26"/>
    </location>
</feature>
<name>A0ABS5KHE9_9ACTN</name>